<dbReference type="Proteomes" id="UP000010164">
    <property type="component" value="Unassembled WGS sequence"/>
</dbReference>
<dbReference type="CDD" id="cd04301">
    <property type="entry name" value="NAT_SF"/>
    <property type="match status" value="1"/>
</dbReference>
<proteinExistence type="predicted"/>
<organism evidence="2 3">
    <name type="scientific">Alcanivorax hongdengensis A-11-3</name>
    <dbReference type="NCBI Taxonomy" id="1177179"/>
    <lineage>
        <taxon>Bacteria</taxon>
        <taxon>Pseudomonadati</taxon>
        <taxon>Pseudomonadota</taxon>
        <taxon>Gammaproteobacteria</taxon>
        <taxon>Oceanospirillales</taxon>
        <taxon>Alcanivoracaceae</taxon>
        <taxon>Alcanivorax</taxon>
    </lineage>
</organism>
<gene>
    <name evidence="2" type="ORF">A11A3_11938</name>
</gene>
<evidence type="ECO:0000313" key="3">
    <source>
        <dbReference type="Proteomes" id="UP000010164"/>
    </source>
</evidence>
<sequence>MIRPLDAGDIDGLMTVFRDAIQVTAANDYDQQQRDAWSQAHDHNSLADLLAEGEVMVAEWEEKPVGFAQRQDDHINMVFVHPQASGLGIATLLCQHLEDSARVAGVASLTTHASLTAHDFFTYMGFVSEQREEVQRAGIALPRHFMRKSLQ</sequence>
<dbReference type="EMBL" id="AMRJ01000019">
    <property type="protein sequence ID" value="EKF73790.1"/>
    <property type="molecule type" value="Genomic_DNA"/>
</dbReference>
<evidence type="ECO:0000313" key="2">
    <source>
        <dbReference type="EMBL" id="EKF73790.1"/>
    </source>
</evidence>
<feature type="domain" description="N-acetyltransferase" evidence="1">
    <location>
        <begin position="1"/>
        <end position="151"/>
    </location>
</feature>
<dbReference type="Gene3D" id="3.40.630.30">
    <property type="match status" value="1"/>
</dbReference>
<dbReference type="AlphaFoldDB" id="L0WDE0"/>
<dbReference type="PROSITE" id="PS51186">
    <property type="entry name" value="GNAT"/>
    <property type="match status" value="1"/>
</dbReference>
<dbReference type="PATRIC" id="fig|1177179.3.peg.2387"/>
<dbReference type="InterPro" id="IPR052564">
    <property type="entry name" value="N-acetyltrans/Recomb-assoc"/>
</dbReference>
<comment type="caution">
    <text evidence="2">The sequence shown here is derived from an EMBL/GenBank/DDBJ whole genome shotgun (WGS) entry which is preliminary data.</text>
</comment>
<keyword evidence="3" id="KW-1185">Reference proteome</keyword>
<dbReference type="STRING" id="1177179.A11A3_11938"/>
<dbReference type="GO" id="GO:0016747">
    <property type="term" value="F:acyltransferase activity, transferring groups other than amino-acyl groups"/>
    <property type="evidence" value="ECO:0007669"/>
    <property type="project" value="InterPro"/>
</dbReference>
<accession>L0WDE0</accession>
<reference evidence="2 3" key="1">
    <citation type="journal article" date="2012" name="J. Bacteriol.">
        <title>Genome Sequence of the Alkane-Degrading Bacterium Alcanivorax hongdengensis Type Strain A-11-3.</title>
        <authorList>
            <person name="Lai Q."/>
            <person name="Shao Z."/>
        </authorList>
    </citation>
    <scope>NUCLEOTIDE SEQUENCE [LARGE SCALE GENOMIC DNA]</scope>
    <source>
        <strain evidence="2 3">A-11-3</strain>
    </source>
</reference>
<dbReference type="SUPFAM" id="SSF55729">
    <property type="entry name" value="Acyl-CoA N-acyltransferases (Nat)"/>
    <property type="match status" value="1"/>
</dbReference>
<dbReference type="RefSeq" id="WP_008929562.1">
    <property type="nucleotide sequence ID" value="NZ_AMRJ01000019.1"/>
</dbReference>
<dbReference type="Pfam" id="PF13673">
    <property type="entry name" value="Acetyltransf_10"/>
    <property type="match status" value="1"/>
</dbReference>
<evidence type="ECO:0000259" key="1">
    <source>
        <dbReference type="PROSITE" id="PS51186"/>
    </source>
</evidence>
<dbReference type="eggNOG" id="COG1247">
    <property type="taxonomic scope" value="Bacteria"/>
</dbReference>
<dbReference type="InterPro" id="IPR000182">
    <property type="entry name" value="GNAT_dom"/>
</dbReference>
<protein>
    <recommendedName>
        <fullName evidence="1">N-acetyltransferase domain-containing protein</fullName>
    </recommendedName>
</protein>
<dbReference type="PANTHER" id="PTHR43451:SF1">
    <property type="entry name" value="ACETYLTRANSFERASE"/>
    <property type="match status" value="1"/>
</dbReference>
<name>L0WDE0_9GAMM</name>
<dbReference type="InterPro" id="IPR016181">
    <property type="entry name" value="Acyl_CoA_acyltransferase"/>
</dbReference>
<dbReference type="PANTHER" id="PTHR43451">
    <property type="entry name" value="ACETYLTRANSFERASE (GNAT) FAMILY PROTEIN"/>
    <property type="match status" value="1"/>
</dbReference>